<dbReference type="EMBL" id="BTRK01000006">
    <property type="protein sequence ID" value="GMR62251.1"/>
    <property type="molecule type" value="Genomic_DNA"/>
</dbReference>
<feature type="non-terminal residue" evidence="2">
    <location>
        <position position="1"/>
    </location>
</feature>
<evidence type="ECO:0000313" key="2">
    <source>
        <dbReference type="EMBL" id="GMR62251.1"/>
    </source>
</evidence>
<reference evidence="3" key="1">
    <citation type="submission" date="2022-10" db="EMBL/GenBank/DDBJ databases">
        <title>Genome assembly of Pristionchus species.</title>
        <authorList>
            <person name="Yoshida K."/>
            <person name="Sommer R.J."/>
        </authorList>
    </citation>
    <scope>NUCLEOTIDE SEQUENCE [LARGE SCALE GENOMIC DNA]</scope>
    <source>
        <strain evidence="3">RS5460</strain>
    </source>
</reference>
<comment type="caution">
    <text evidence="2">The sequence shown here is derived from an EMBL/GenBank/DDBJ whole genome shotgun (WGS) entry which is preliminary data.</text>
</comment>
<keyword evidence="3" id="KW-1185">Reference proteome</keyword>
<evidence type="ECO:0000313" key="3">
    <source>
        <dbReference type="Proteomes" id="UP001328107"/>
    </source>
</evidence>
<feature type="non-terminal residue" evidence="2">
    <location>
        <position position="163"/>
    </location>
</feature>
<evidence type="ECO:0000256" key="1">
    <source>
        <dbReference type="SAM" id="MobiDB-lite"/>
    </source>
</evidence>
<proteinExistence type="predicted"/>
<feature type="region of interest" description="Disordered" evidence="1">
    <location>
        <begin position="22"/>
        <end position="52"/>
    </location>
</feature>
<dbReference type="Proteomes" id="UP001328107">
    <property type="component" value="Unassembled WGS sequence"/>
</dbReference>
<feature type="compositionally biased region" description="Basic and acidic residues" evidence="1">
    <location>
        <begin position="37"/>
        <end position="52"/>
    </location>
</feature>
<sequence length="163" mass="18653">APSSSMLRLRTATRFSPALQRAYAASAQRVPPSSASHRSEEKRNPPRSPEKILQKISNYLRDNTDSAIETKLSPLRIDVKEHCDLVKNLKDHGAPTSVMEWVLDQLEKRKQILSQAEVDLAPEEAISDRRKLHRLMEEHLVHGDLESSIISCWEREFDVHHES</sequence>
<organism evidence="2 3">
    <name type="scientific">Pristionchus mayeri</name>
    <dbReference type="NCBI Taxonomy" id="1317129"/>
    <lineage>
        <taxon>Eukaryota</taxon>
        <taxon>Metazoa</taxon>
        <taxon>Ecdysozoa</taxon>
        <taxon>Nematoda</taxon>
        <taxon>Chromadorea</taxon>
        <taxon>Rhabditida</taxon>
        <taxon>Rhabditina</taxon>
        <taxon>Diplogasteromorpha</taxon>
        <taxon>Diplogasteroidea</taxon>
        <taxon>Neodiplogasteridae</taxon>
        <taxon>Pristionchus</taxon>
    </lineage>
</organism>
<accession>A0AAN5IG51</accession>
<dbReference type="AlphaFoldDB" id="A0AAN5IG51"/>
<gene>
    <name evidence="2" type="ORF">PMAYCL1PPCAC_32446</name>
</gene>
<name>A0AAN5IG51_9BILA</name>
<protein>
    <submittedName>
        <fullName evidence="2">Uncharacterized protein</fullName>
    </submittedName>
</protein>